<evidence type="ECO:0000256" key="13">
    <source>
        <dbReference type="SAM" id="MobiDB-lite"/>
    </source>
</evidence>
<evidence type="ECO:0000256" key="9">
    <source>
        <dbReference type="ARBA" id="ARBA00023033"/>
    </source>
</evidence>
<keyword evidence="14" id="KW-0732">Signal</keyword>
<dbReference type="Pfam" id="PF03712">
    <property type="entry name" value="Cu2_monoox_C"/>
    <property type="match status" value="2"/>
</dbReference>
<dbReference type="InterPro" id="IPR000323">
    <property type="entry name" value="Cu2_ascorb_mOase_N"/>
</dbReference>
<gene>
    <name evidence="16" type="ORF">NMOB1V02_LOCUS10899</name>
</gene>
<dbReference type="PROSITE" id="PS00084">
    <property type="entry name" value="CU2_MONOOXYGENASE_1"/>
    <property type="match status" value="1"/>
</dbReference>
<dbReference type="GO" id="GO:0004500">
    <property type="term" value="F:dopamine beta-monooxygenase activity"/>
    <property type="evidence" value="ECO:0007669"/>
    <property type="project" value="InterPro"/>
</dbReference>
<organism evidence="16">
    <name type="scientific">Notodromas monacha</name>
    <dbReference type="NCBI Taxonomy" id="399045"/>
    <lineage>
        <taxon>Eukaryota</taxon>
        <taxon>Metazoa</taxon>
        <taxon>Ecdysozoa</taxon>
        <taxon>Arthropoda</taxon>
        <taxon>Crustacea</taxon>
        <taxon>Oligostraca</taxon>
        <taxon>Ostracoda</taxon>
        <taxon>Podocopa</taxon>
        <taxon>Podocopida</taxon>
        <taxon>Cypridocopina</taxon>
        <taxon>Cypridoidea</taxon>
        <taxon>Cyprididae</taxon>
        <taxon>Notodromas</taxon>
    </lineage>
</organism>
<keyword evidence="12" id="KW-0325">Glycoprotein</keyword>
<keyword evidence="5" id="KW-0479">Metal-binding</keyword>
<feature type="signal peptide" evidence="14">
    <location>
        <begin position="1"/>
        <end position="23"/>
    </location>
</feature>
<evidence type="ECO:0000256" key="2">
    <source>
        <dbReference type="ARBA" id="ARBA00004167"/>
    </source>
</evidence>
<dbReference type="InterPro" id="IPR045266">
    <property type="entry name" value="DOH_DOMON"/>
</dbReference>
<dbReference type="Proteomes" id="UP000678499">
    <property type="component" value="Unassembled WGS sequence"/>
</dbReference>
<keyword evidence="6" id="KW-1133">Transmembrane helix</keyword>
<evidence type="ECO:0000256" key="12">
    <source>
        <dbReference type="ARBA" id="ARBA00023180"/>
    </source>
</evidence>
<keyword evidence="8" id="KW-0186">Copper</keyword>
<dbReference type="Pfam" id="PF01082">
    <property type="entry name" value="Cu2_monooxygen"/>
    <property type="match status" value="1"/>
</dbReference>
<dbReference type="OrthoDB" id="129121at2759"/>
<protein>
    <recommendedName>
        <fullName evidence="15">DOMON domain-containing protein</fullName>
    </recommendedName>
</protein>
<feature type="non-terminal residue" evidence="16">
    <location>
        <position position="1"/>
    </location>
</feature>
<dbReference type="SMART" id="SM00664">
    <property type="entry name" value="DoH"/>
    <property type="match status" value="1"/>
</dbReference>
<dbReference type="GO" id="GO:0042420">
    <property type="term" value="P:dopamine catabolic process"/>
    <property type="evidence" value="ECO:0007669"/>
    <property type="project" value="TreeGrafter"/>
</dbReference>
<dbReference type="SUPFAM" id="SSF49742">
    <property type="entry name" value="PHM/PNGase F"/>
    <property type="match status" value="3"/>
</dbReference>
<evidence type="ECO:0000313" key="16">
    <source>
        <dbReference type="EMBL" id="CAD7283283.1"/>
    </source>
</evidence>
<dbReference type="InterPro" id="IPR020611">
    <property type="entry name" value="Cu2_ascorb_mOase_CS-1"/>
</dbReference>
<evidence type="ECO:0000256" key="5">
    <source>
        <dbReference type="ARBA" id="ARBA00022723"/>
    </source>
</evidence>
<accession>A0A7R9BZM5</accession>
<dbReference type="InterPro" id="IPR000945">
    <property type="entry name" value="DBH-like"/>
</dbReference>
<evidence type="ECO:0000256" key="4">
    <source>
        <dbReference type="ARBA" id="ARBA00022692"/>
    </source>
</evidence>
<keyword evidence="7" id="KW-0560">Oxidoreductase</keyword>
<dbReference type="Gene3D" id="2.60.120.310">
    <property type="entry name" value="Copper type II, ascorbate-dependent monooxygenase, N-terminal domain"/>
    <property type="match status" value="1"/>
</dbReference>
<comment type="similarity">
    <text evidence="3">Belongs to the copper type II ascorbate-dependent monooxygenase family.</text>
</comment>
<dbReference type="GO" id="GO:0005615">
    <property type="term" value="C:extracellular space"/>
    <property type="evidence" value="ECO:0007669"/>
    <property type="project" value="TreeGrafter"/>
</dbReference>
<dbReference type="PROSITE" id="PS50836">
    <property type="entry name" value="DOMON"/>
    <property type="match status" value="1"/>
</dbReference>
<name>A0A7R9BZM5_9CRUS</name>
<dbReference type="InterPro" id="IPR005018">
    <property type="entry name" value="DOMON_domain"/>
</dbReference>
<comment type="subcellular location">
    <subcellularLocation>
        <location evidence="2">Membrane</location>
        <topology evidence="2">Single-pass membrane protein</topology>
    </subcellularLocation>
</comment>
<feature type="region of interest" description="Disordered" evidence="13">
    <location>
        <begin position="552"/>
        <end position="574"/>
    </location>
</feature>
<dbReference type="GO" id="GO:0042421">
    <property type="term" value="P:norepinephrine biosynthetic process"/>
    <property type="evidence" value="ECO:0007669"/>
    <property type="project" value="TreeGrafter"/>
</dbReference>
<dbReference type="Pfam" id="PF03351">
    <property type="entry name" value="DOMON"/>
    <property type="match status" value="1"/>
</dbReference>
<feature type="domain" description="DOMON" evidence="15">
    <location>
        <begin position="51"/>
        <end position="171"/>
    </location>
</feature>
<evidence type="ECO:0000256" key="6">
    <source>
        <dbReference type="ARBA" id="ARBA00022989"/>
    </source>
</evidence>
<sequence length="723" mass="82669">MKVFVAICIVLTVLTVFAPNSTPSTLRGKPFKSLDSPLTTKTFHLNLGSERDPSLKWRVDYAKQEVQLEVKFKSSDSDQNDWLAFGFSDRGEIKEADLCVFWVDWKYQVHFDDANTNKLGILFEDSEQQNCDDFRLLHEGKSNIAFTYRRKFETCDPTDYDGTTHLVFAQGEGPLLRLTGVNATAARHGMKRVQLLKNLSDKASMAARKSALRTVKEINITMDRYHIEPVETTYLCKIFKLPPEFAAKHHMIQVRNPFHSTKSTVFHFLDRLPSKCRAKLRYAVGLWRTDATGIRTIRYNPVIQEGNEGFVHHMEVFHCEAKYNQKIPDYLGPCAADDKPPEINVCRKVVAAWAMGAEHFVYPEVNMLELSIILLVCFWFFFPCREHIAKHVIPLLFSQDVGLGIGGENFNPFLMLEVHYNNPDLLSNFVDSSGMQLHYTSKLRRFDAGILEVGLEYTPKTGLPPRMRDVFVRGHCIAECTAIVSYHGLHCFTLKFPRQKQKKRSIFPRIKKAREREREQIFRHEDKPCHSLHANSPELRCFNTIAVPRGASTTTSRANNPKVEARGTQQSSNISFSPTANITRAVRNANAFVNQQFNGNEDLLTGQLDLCVLVLFPPLFLILGEERIKSVQIRRALQSKIFRESLHGEVLDCIAVLYSPKKGLPKDGIRVFASQLHTHLTGVRVWTTHSRNGVQLPDINRDNHYSTHYQEIRILKHPVHVLP</sequence>
<dbReference type="PANTHER" id="PTHR10157">
    <property type="entry name" value="DOPAMINE BETA HYDROXYLASE RELATED"/>
    <property type="match status" value="1"/>
</dbReference>
<keyword evidence="11" id="KW-1015">Disulfide bond</keyword>
<dbReference type="AlphaFoldDB" id="A0A7R9BZM5"/>
<dbReference type="GO" id="GO:0005507">
    <property type="term" value="F:copper ion binding"/>
    <property type="evidence" value="ECO:0007669"/>
    <property type="project" value="InterPro"/>
</dbReference>
<dbReference type="EMBL" id="CAJPEX010005157">
    <property type="protein sequence ID" value="CAG0923435.1"/>
    <property type="molecule type" value="Genomic_DNA"/>
</dbReference>
<evidence type="ECO:0000259" key="15">
    <source>
        <dbReference type="PROSITE" id="PS50836"/>
    </source>
</evidence>
<keyword evidence="4" id="KW-0812">Transmembrane</keyword>
<evidence type="ECO:0000256" key="10">
    <source>
        <dbReference type="ARBA" id="ARBA00023136"/>
    </source>
</evidence>
<dbReference type="GO" id="GO:0006589">
    <property type="term" value="P:octopamine biosynthetic process"/>
    <property type="evidence" value="ECO:0007669"/>
    <property type="project" value="TreeGrafter"/>
</dbReference>
<evidence type="ECO:0000256" key="3">
    <source>
        <dbReference type="ARBA" id="ARBA00010676"/>
    </source>
</evidence>
<evidence type="ECO:0000256" key="1">
    <source>
        <dbReference type="ARBA" id="ARBA00001973"/>
    </source>
</evidence>
<dbReference type="PANTHER" id="PTHR10157:SF29">
    <property type="entry name" value="DOPAMINE BETA-HYDROXYLASE"/>
    <property type="match status" value="1"/>
</dbReference>
<dbReference type="EMBL" id="OA887194">
    <property type="protein sequence ID" value="CAD7283283.1"/>
    <property type="molecule type" value="Genomic_DNA"/>
</dbReference>
<evidence type="ECO:0000256" key="8">
    <source>
        <dbReference type="ARBA" id="ARBA00023008"/>
    </source>
</evidence>
<keyword evidence="10" id="KW-0472">Membrane</keyword>
<evidence type="ECO:0000256" key="7">
    <source>
        <dbReference type="ARBA" id="ARBA00023002"/>
    </source>
</evidence>
<feature type="chain" id="PRO_5036210381" description="DOMON domain-containing protein" evidence="14">
    <location>
        <begin position="24"/>
        <end position="723"/>
    </location>
</feature>
<keyword evidence="17" id="KW-1185">Reference proteome</keyword>
<dbReference type="GO" id="GO:0030667">
    <property type="term" value="C:secretory granule membrane"/>
    <property type="evidence" value="ECO:0007669"/>
    <property type="project" value="TreeGrafter"/>
</dbReference>
<proteinExistence type="inferred from homology"/>
<dbReference type="InterPro" id="IPR008977">
    <property type="entry name" value="PHM/PNGase_F_dom_sf"/>
</dbReference>
<keyword evidence="9" id="KW-0503">Monooxygenase</keyword>
<evidence type="ECO:0000256" key="11">
    <source>
        <dbReference type="ARBA" id="ARBA00023157"/>
    </source>
</evidence>
<comment type="cofactor">
    <cofactor evidence="1">
        <name>Cu(2+)</name>
        <dbReference type="ChEBI" id="CHEBI:29036"/>
    </cofactor>
</comment>
<dbReference type="CDD" id="cd09631">
    <property type="entry name" value="DOMON_DOH"/>
    <property type="match status" value="1"/>
</dbReference>
<dbReference type="InterPro" id="IPR036939">
    <property type="entry name" value="Cu2_ascorb_mOase_N_sf"/>
</dbReference>
<evidence type="ECO:0000313" key="17">
    <source>
        <dbReference type="Proteomes" id="UP000678499"/>
    </source>
</evidence>
<dbReference type="InterPro" id="IPR024548">
    <property type="entry name" value="Cu2_monoox_C"/>
</dbReference>
<dbReference type="Gene3D" id="2.60.120.230">
    <property type="match status" value="1"/>
</dbReference>
<reference evidence="16" key="1">
    <citation type="submission" date="2020-11" db="EMBL/GenBank/DDBJ databases">
        <authorList>
            <person name="Tran Van P."/>
        </authorList>
    </citation>
    <scope>NUCLEOTIDE SEQUENCE</scope>
</reference>
<evidence type="ECO:0000256" key="14">
    <source>
        <dbReference type="SAM" id="SignalP"/>
    </source>
</evidence>
<dbReference type="InterPro" id="IPR014784">
    <property type="entry name" value="Cu2_ascorb_mOase-like_C"/>
</dbReference>